<organism evidence="9 10">
    <name type="scientific">Nitzschia inconspicua</name>
    <dbReference type="NCBI Taxonomy" id="303405"/>
    <lineage>
        <taxon>Eukaryota</taxon>
        <taxon>Sar</taxon>
        <taxon>Stramenopiles</taxon>
        <taxon>Ochrophyta</taxon>
        <taxon>Bacillariophyta</taxon>
        <taxon>Bacillariophyceae</taxon>
        <taxon>Bacillariophycidae</taxon>
        <taxon>Bacillariales</taxon>
        <taxon>Bacillariaceae</taxon>
        <taxon>Nitzschia</taxon>
    </lineage>
</organism>
<dbReference type="CDD" id="cd00201">
    <property type="entry name" value="WW"/>
    <property type="match status" value="1"/>
</dbReference>
<evidence type="ECO:0000313" key="9">
    <source>
        <dbReference type="EMBL" id="KAG7356272.1"/>
    </source>
</evidence>
<dbReference type="InterPro" id="IPR051423">
    <property type="entry name" value="CD225/Dispanin"/>
</dbReference>
<feature type="transmembrane region" description="Helical" evidence="7">
    <location>
        <begin position="137"/>
        <end position="157"/>
    </location>
</feature>
<keyword evidence="10" id="KW-1185">Reference proteome</keyword>
<dbReference type="EMBL" id="JAGRRH010000015">
    <property type="protein sequence ID" value="KAG7356272.1"/>
    <property type="molecule type" value="Genomic_DNA"/>
</dbReference>
<sequence>MEPNGNKGKPLIIDPFEDSNGQIPPPPPSEIAYASLPPGWAAAISPQDGRMYYWEKATGKTSWTHPSAPPIPRPYVAMTSGVESVRPSLNSQPATNVTSTISMDSGASGIIASRSMGASGSDGLLKNGQRPITHQCYAIVATLLFFPLGLFALIYSFKVESAWSKGHTGDSIRYSRRALLFSRISTAVGVIFWTFLIFFRGPGGIDFDFRPLFEW</sequence>
<comment type="subcellular location">
    <subcellularLocation>
        <location evidence="1">Membrane</location>
    </subcellularLocation>
</comment>
<evidence type="ECO:0000256" key="3">
    <source>
        <dbReference type="ARBA" id="ARBA00022692"/>
    </source>
</evidence>
<feature type="region of interest" description="Disordered" evidence="6">
    <location>
        <begin position="1"/>
        <end position="29"/>
    </location>
</feature>
<dbReference type="InterPro" id="IPR001202">
    <property type="entry name" value="WW_dom"/>
</dbReference>
<proteinExistence type="inferred from homology"/>
<protein>
    <submittedName>
        <fullName evidence="9">Interferon-induced transmembrane protein</fullName>
    </submittedName>
</protein>
<keyword evidence="3 7" id="KW-0812">Transmembrane</keyword>
<name>A0A9K3L6C8_9STRA</name>
<dbReference type="OrthoDB" id="45683at2759"/>
<feature type="transmembrane region" description="Helical" evidence="7">
    <location>
        <begin position="178"/>
        <end position="199"/>
    </location>
</feature>
<evidence type="ECO:0000256" key="1">
    <source>
        <dbReference type="ARBA" id="ARBA00004370"/>
    </source>
</evidence>
<dbReference type="PROSITE" id="PS01159">
    <property type="entry name" value="WW_DOMAIN_1"/>
    <property type="match status" value="1"/>
</dbReference>
<comment type="caution">
    <text evidence="9">The sequence shown here is derived from an EMBL/GenBank/DDBJ whole genome shotgun (WGS) entry which is preliminary data.</text>
</comment>
<evidence type="ECO:0000256" key="6">
    <source>
        <dbReference type="SAM" id="MobiDB-lite"/>
    </source>
</evidence>
<dbReference type="AlphaFoldDB" id="A0A9K3L6C8"/>
<dbReference type="PROSITE" id="PS50020">
    <property type="entry name" value="WW_DOMAIN_2"/>
    <property type="match status" value="1"/>
</dbReference>
<evidence type="ECO:0000259" key="8">
    <source>
        <dbReference type="PROSITE" id="PS50020"/>
    </source>
</evidence>
<dbReference type="PANTHER" id="PTHR14948:SF25">
    <property type="entry name" value="DUF4190 DOMAIN-CONTAINING PROTEIN"/>
    <property type="match status" value="1"/>
</dbReference>
<dbReference type="Pfam" id="PF00397">
    <property type="entry name" value="WW"/>
    <property type="match status" value="1"/>
</dbReference>
<dbReference type="SMART" id="SM00456">
    <property type="entry name" value="WW"/>
    <property type="match status" value="1"/>
</dbReference>
<keyword evidence="4 7" id="KW-1133">Transmembrane helix</keyword>
<keyword evidence="5 7" id="KW-0472">Membrane</keyword>
<evidence type="ECO:0000256" key="4">
    <source>
        <dbReference type="ARBA" id="ARBA00022989"/>
    </source>
</evidence>
<evidence type="ECO:0000313" key="10">
    <source>
        <dbReference type="Proteomes" id="UP000693970"/>
    </source>
</evidence>
<gene>
    <name evidence="9" type="ORF">IV203_000958</name>
</gene>
<evidence type="ECO:0000256" key="5">
    <source>
        <dbReference type="ARBA" id="ARBA00023136"/>
    </source>
</evidence>
<dbReference type="PANTHER" id="PTHR14948">
    <property type="entry name" value="NG5"/>
    <property type="match status" value="1"/>
</dbReference>
<accession>A0A9K3L6C8</accession>
<reference evidence="9" key="1">
    <citation type="journal article" date="2021" name="Sci. Rep.">
        <title>Diploid genomic architecture of Nitzschia inconspicua, an elite biomass production diatom.</title>
        <authorList>
            <person name="Oliver A."/>
            <person name="Podell S."/>
            <person name="Pinowska A."/>
            <person name="Traller J.C."/>
            <person name="Smith S.R."/>
            <person name="McClure R."/>
            <person name="Beliaev A."/>
            <person name="Bohutskyi P."/>
            <person name="Hill E.A."/>
            <person name="Rabines A."/>
            <person name="Zheng H."/>
            <person name="Allen L.Z."/>
            <person name="Kuo A."/>
            <person name="Grigoriev I.V."/>
            <person name="Allen A.E."/>
            <person name="Hazlebeck D."/>
            <person name="Allen E.E."/>
        </authorList>
    </citation>
    <scope>NUCLEOTIDE SEQUENCE</scope>
    <source>
        <strain evidence="9">Hildebrandi</strain>
    </source>
</reference>
<reference evidence="9" key="2">
    <citation type="submission" date="2021-04" db="EMBL/GenBank/DDBJ databases">
        <authorList>
            <person name="Podell S."/>
        </authorList>
    </citation>
    <scope>NUCLEOTIDE SEQUENCE</scope>
    <source>
        <strain evidence="9">Hildebrandi</strain>
    </source>
</reference>
<comment type="similarity">
    <text evidence="2">Belongs to the CD225/Dispanin family.</text>
</comment>
<dbReference type="InterPro" id="IPR007593">
    <property type="entry name" value="CD225/Dispanin_fam"/>
</dbReference>
<evidence type="ECO:0000256" key="7">
    <source>
        <dbReference type="SAM" id="Phobius"/>
    </source>
</evidence>
<dbReference type="Proteomes" id="UP000693970">
    <property type="component" value="Unassembled WGS sequence"/>
</dbReference>
<dbReference type="GO" id="GO:0016020">
    <property type="term" value="C:membrane"/>
    <property type="evidence" value="ECO:0007669"/>
    <property type="project" value="UniProtKB-SubCell"/>
</dbReference>
<feature type="domain" description="WW" evidence="8">
    <location>
        <begin position="34"/>
        <end position="68"/>
    </location>
</feature>
<dbReference type="Pfam" id="PF04505">
    <property type="entry name" value="CD225"/>
    <property type="match status" value="1"/>
</dbReference>
<evidence type="ECO:0000256" key="2">
    <source>
        <dbReference type="ARBA" id="ARBA00006843"/>
    </source>
</evidence>